<accession>A0AAU7QFR0</accession>
<organism evidence="1">
    <name type="scientific">Acerihabitans sp. KWT182</name>
    <dbReference type="NCBI Taxonomy" id="3157919"/>
    <lineage>
        <taxon>Bacteria</taxon>
        <taxon>Pseudomonadati</taxon>
        <taxon>Pseudomonadota</taxon>
        <taxon>Gammaproteobacteria</taxon>
        <taxon>Enterobacterales</taxon>
        <taxon>Pectobacteriaceae</taxon>
        <taxon>Acerihabitans</taxon>
    </lineage>
</organism>
<dbReference type="AlphaFoldDB" id="A0AAU7QFR0"/>
<name>A0AAU7QFR0_9GAMM</name>
<evidence type="ECO:0000313" key="1">
    <source>
        <dbReference type="EMBL" id="XBS71166.1"/>
    </source>
</evidence>
<sequence>MSDQSNSTNVYAMIENGVVINLIVWDGITPYNPGTQYILLQVPDGALVDRGYSWDATNGFTAPAEPVGS</sequence>
<gene>
    <name evidence="1" type="ORF">ABK905_09470</name>
</gene>
<dbReference type="EMBL" id="CP157947">
    <property type="protein sequence ID" value="XBS71166.1"/>
    <property type="molecule type" value="Genomic_DNA"/>
</dbReference>
<protein>
    <submittedName>
        <fullName evidence="1">Uncharacterized protein</fullName>
    </submittedName>
</protein>
<proteinExistence type="predicted"/>
<reference evidence="1" key="1">
    <citation type="submission" date="2024-06" db="EMBL/GenBank/DDBJ databases">
        <authorList>
            <person name="Coelho C."/>
            <person name="Bento M."/>
            <person name="Garcia E."/>
            <person name="Camelo A."/>
            <person name="Brandao I."/>
            <person name="Espirito Santo C."/>
            <person name="Trovao J."/>
            <person name="Verissimo A."/>
            <person name="Costa J."/>
            <person name="Tiago I."/>
        </authorList>
    </citation>
    <scope>NUCLEOTIDE SEQUENCE</scope>
    <source>
        <strain evidence="1">KWT182</strain>
    </source>
</reference>